<keyword evidence="1" id="KW-0812">Transmembrane</keyword>
<dbReference type="Proteomes" id="UP001626603">
    <property type="component" value="Chromosome"/>
</dbReference>
<gene>
    <name evidence="2" type="ORF">R6Y95_01880</name>
</gene>
<protein>
    <submittedName>
        <fullName evidence="2">Uncharacterized protein</fullName>
    </submittedName>
</protein>
<keyword evidence="3" id="KW-1185">Reference proteome</keyword>
<feature type="transmembrane region" description="Helical" evidence="1">
    <location>
        <begin position="69"/>
        <end position="88"/>
    </location>
</feature>
<sequence length="182" mass="19517">MEPLASSVIVFVLLIVLLPAVFAGLLSLTFYYILAKTQPVVGKFAPILSGLLLAVLVPVLSFVPPIRPILPVLDLVIILMGVLTPFMLLQNRLPDRHRFVILFSGSAITAAMLLVYGFATAFGDGAPSPVSRFLMSLPLPEIGLPIMSLITVYLEAVLISSVIFGAVLAVVTAFREREVQSG</sequence>
<feature type="transmembrane region" description="Helical" evidence="1">
    <location>
        <begin position="100"/>
        <end position="122"/>
    </location>
</feature>
<organism evidence="2 3">
    <name type="scientific">Methanoculleus palmolei</name>
    <dbReference type="NCBI Taxonomy" id="72612"/>
    <lineage>
        <taxon>Archaea</taxon>
        <taxon>Methanobacteriati</taxon>
        <taxon>Methanobacteriota</taxon>
        <taxon>Stenosarchaea group</taxon>
        <taxon>Methanomicrobia</taxon>
        <taxon>Methanomicrobiales</taxon>
        <taxon>Methanomicrobiaceae</taxon>
        <taxon>Methanoculleus</taxon>
    </lineage>
</organism>
<reference evidence="2 3" key="1">
    <citation type="submission" date="2023-10" db="EMBL/GenBank/DDBJ databases">
        <title>The complete genome sequence of Methanoculleus palmolei DSM 4273.</title>
        <authorList>
            <person name="Lai S.-J."/>
            <person name="You Y.-T."/>
            <person name="Chen S.-C."/>
        </authorList>
    </citation>
    <scope>NUCLEOTIDE SEQUENCE [LARGE SCALE GENOMIC DNA]</scope>
    <source>
        <strain evidence="2 3">DSM 4273</strain>
    </source>
</reference>
<accession>A0ABD8A9A8</accession>
<evidence type="ECO:0000313" key="3">
    <source>
        <dbReference type="Proteomes" id="UP001626603"/>
    </source>
</evidence>
<feature type="transmembrane region" description="Helical" evidence="1">
    <location>
        <begin position="142"/>
        <end position="174"/>
    </location>
</feature>
<feature type="transmembrane region" description="Helical" evidence="1">
    <location>
        <begin position="44"/>
        <end position="63"/>
    </location>
</feature>
<keyword evidence="1" id="KW-0472">Membrane</keyword>
<dbReference type="AlphaFoldDB" id="A0ABD8A9A8"/>
<proteinExistence type="predicted"/>
<name>A0ABD8A9A8_9EURY</name>
<evidence type="ECO:0000313" key="2">
    <source>
        <dbReference type="EMBL" id="WOX56097.1"/>
    </source>
</evidence>
<evidence type="ECO:0000256" key="1">
    <source>
        <dbReference type="SAM" id="Phobius"/>
    </source>
</evidence>
<feature type="transmembrane region" description="Helical" evidence="1">
    <location>
        <begin position="6"/>
        <end position="32"/>
    </location>
</feature>
<dbReference type="EMBL" id="CP137641">
    <property type="protein sequence ID" value="WOX56097.1"/>
    <property type="molecule type" value="Genomic_DNA"/>
</dbReference>
<keyword evidence="1" id="KW-1133">Transmembrane helix</keyword>